<dbReference type="EMBL" id="JBHSAS010000004">
    <property type="protein sequence ID" value="MFC4026113.1"/>
    <property type="molecule type" value="Genomic_DNA"/>
</dbReference>
<dbReference type="SUPFAM" id="SSF48452">
    <property type="entry name" value="TPR-like"/>
    <property type="match status" value="1"/>
</dbReference>
<dbReference type="RefSeq" id="WP_290236535.1">
    <property type="nucleotide sequence ID" value="NZ_JAUFPZ010000002.1"/>
</dbReference>
<dbReference type="InterPro" id="IPR019734">
    <property type="entry name" value="TPR_rpt"/>
</dbReference>
<dbReference type="Proteomes" id="UP001595793">
    <property type="component" value="Unassembled WGS sequence"/>
</dbReference>
<evidence type="ECO:0000313" key="2">
    <source>
        <dbReference type="Proteomes" id="UP001595793"/>
    </source>
</evidence>
<evidence type="ECO:0000313" key="1">
    <source>
        <dbReference type="EMBL" id="MFC4026113.1"/>
    </source>
</evidence>
<name>A0ABV8H514_9FLAO</name>
<reference evidence="2" key="1">
    <citation type="journal article" date="2019" name="Int. J. Syst. Evol. Microbiol.">
        <title>The Global Catalogue of Microorganisms (GCM) 10K type strain sequencing project: providing services to taxonomists for standard genome sequencing and annotation.</title>
        <authorList>
            <consortium name="The Broad Institute Genomics Platform"/>
            <consortium name="The Broad Institute Genome Sequencing Center for Infectious Disease"/>
            <person name="Wu L."/>
            <person name="Ma J."/>
        </authorList>
    </citation>
    <scope>NUCLEOTIDE SEQUENCE [LARGE SCALE GENOMIC DNA]</scope>
    <source>
        <strain evidence="2">CECT 9128</strain>
    </source>
</reference>
<accession>A0ABV8H514</accession>
<dbReference type="SMART" id="SM00028">
    <property type="entry name" value="TPR"/>
    <property type="match status" value="2"/>
</dbReference>
<dbReference type="Gene3D" id="1.25.40.10">
    <property type="entry name" value="Tetratricopeptide repeat domain"/>
    <property type="match status" value="1"/>
</dbReference>
<proteinExistence type="predicted"/>
<gene>
    <name evidence="1" type="ORF">ACFOS1_01735</name>
</gene>
<protein>
    <submittedName>
        <fullName evidence="1">Tetratricopeptide repeat protein</fullName>
    </submittedName>
</protein>
<sequence length="295" mass="33691">MQVKTLFKIIFCVLFSCKTDAQSSHEIKITENFIQNYELGKARTYVNQNFKFTEAGKLYLGDISSHLKEWNNAIGYYESLIERKPNSALYHFKAGGAMGMKAIEINKFQAAFLIPKVKEHFEKAASLDPNHVETKRALSELYLQLPAVLGGSLEKGLANAKSLKNLSKLDYYIAMASVCNYKDENQKAKRYIKDGIAKLKAQPSLVLRNYLYFEFAQDGLRYGVPVTEVDFLMKNYIEGFNYLDLKTPAEAYLKLAQISEKRDDKSTALYYINKSLKNDSKSKLALELKEDIQDM</sequence>
<dbReference type="InterPro" id="IPR011990">
    <property type="entry name" value="TPR-like_helical_dom_sf"/>
</dbReference>
<comment type="caution">
    <text evidence="1">The sequence shown here is derived from an EMBL/GenBank/DDBJ whole genome shotgun (WGS) entry which is preliminary data.</text>
</comment>
<keyword evidence="2" id="KW-1185">Reference proteome</keyword>
<organism evidence="1 2">
    <name type="scientific">Zunongwangia endophytica</name>
    <dbReference type="NCBI Taxonomy" id="1808945"/>
    <lineage>
        <taxon>Bacteria</taxon>
        <taxon>Pseudomonadati</taxon>
        <taxon>Bacteroidota</taxon>
        <taxon>Flavobacteriia</taxon>
        <taxon>Flavobacteriales</taxon>
        <taxon>Flavobacteriaceae</taxon>
        <taxon>Zunongwangia</taxon>
    </lineage>
</organism>